<evidence type="ECO:0000259" key="1">
    <source>
        <dbReference type="PROSITE" id="PS51379"/>
    </source>
</evidence>
<name>A0ABU5E9U7_9PROT</name>
<feature type="domain" description="4Fe-4S ferredoxin-type" evidence="1">
    <location>
        <begin position="143"/>
        <end position="175"/>
    </location>
</feature>
<sequence length="249" mass="27464">MTRTAADIAAMLEPHGLILRGGFALETALDGDLLSMRPTARQLVLVGNAGSAIWPALADFIKANPREQHPLDRWTQRVVSQLARDLTVTDLYPFGGPPWWPFQRWAQRAEPVAPSPIAILIHPVFGLWHAYRAALLLDEPVSLPPRLEAESPCATCIDRPCLSTCPVGAFDGRSYDVLRCAEHVDSEDGKPCRDFSCLARLACPAGTGWRYETAHALFHMNAFLRARREAKNTAKASETATRYASTYKG</sequence>
<comment type="caution">
    <text evidence="2">The sequence shown here is derived from an EMBL/GenBank/DDBJ whole genome shotgun (WGS) entry which is preliminary data.</text>
</comment>
<dbReference type="EMBL" id="JAXCLW010000002">
    <property type="protein sequence ID" value="MDY0882926.1"/>
    <property type="molecule type" value="Genomic_DNA"/>
</dbReference>
<dbReference type="Proteomes" id="UP001279642">
    <property type="component" value="Unassembled WGS sequence"/>
</dbReference>
<dbReference type="RefSeq" id="WP_320507984.1">
    <property type="nucleotide sequence ID" value="NZ_JAXCLW010000002.1"/>
</dbReference>
<evidence type="ECO:0000313" key="2">
    <source>
        <dbReference type="EMBL" id="MDY0882926.1"/>
    </source>
</evidence>
<keyword evidence="3" id="KW-1185">Reference proteome</keyword>
<dbReference type="InterPro" id="IPR017896">
    <property type="entry name" value="4Fe4S_Fe-S-bd"/>
</dbReference>
<organism evidence="2 3">
    <name type="scientific">Dongia soli</name>
    <dbReference type="NCBI Taxonomy" id="600628"/>
    <lineage>
        <taxon>Bacteria</taxon>
        <taxon>Pseudomonadati</taxon>
        <taxon>Pseudomonadota</taxon>
        <taxon>Alphaproteobacteria</taxon>
        <taxon>Rhodospirillales</taxon>
        <taxon>Dongiaceae</taxon>
        <taxon>Dongia</taxon>
    </lineage>
</organism>
<proteinExistence type="predicted"/>
<evidence type="ECO:0000313" key="3">
    <source>
        <dbReference type="Proteomes" id="UP001279642"/>
    </source>
</evidence>
<dbReference type="SUPFAM" id="SSF54862">
    <property type="entry name" value="4Fe-4S ferredoxins"/>
    <property type="match status" value="1"/>
</dbReference>
<reference evidence="2 3" key="1">
    <citation type="journal article" date="2016" name="Antonie Van Leeuwenhoek">
        <title>Dongia soli sp. nov., isolated from soil from Dokdo, Korea.</title>
        <authorList>
            <person name="Kim D.U."/>
            <person name="Lee H."/>
            <person name="Kim H."/>
            <person name="Kim S.G."/>
            <person name="Ka J.O."/>
        </authorList>
    </citation>
    <scope>NUCLEOTIDE SEQUENCE [LARGE SCALE GENOMIC DNA]</scope>
    <source>
        <strain evidence="2 3">D78</strain>
    </source>
</reference>
<gene>
    <name evidence="2" type="ORF">SMD27_08725</name>
</gene>
<dbReference type="PROSITE" id="PS51379">
    <property type="entry name" value="4FE4S_FER_2"/>
    <property type="match status" value="1"/>
</dbReference>
<protein>
    <submittedName>
        <fullName evidence="2">Ferredoxin</fullName>
    </submittedName>
</protein>
<accession>A0ABU5E9U7</accession>